<dbReference type="Proteomes" id="UP000322084">
    <property type="component" value="Unassembled WGS sequence"/>
</dbReference>
<dbReference type="HAMAP" id="MF_01808">
    <property type="entry name" value="Recomb_XerC_XerD"/>
    <property type="match status" value="1"/>
</dbReference>
<dbReference type="InterPro" id="IPR004107">
    <property type="entry name" value="Integrase_SAM-like_N"/>
</dbReference>
<dbReference type="PANTHER" id="PTHR30349:SF90">
    <property type="entry name" value="TYROSINE RECOMBINASE XERD"/>
    <property type="match status" value="1"/>
</dbReference>
<accession>A0A5A7MR87</accession>
<organism evidence="12 14">
    <name type="scientific">Iodidimonas gelatinilytica</name>
    <dbReference type="NCBI Taxonomy" id="1236966"/>
    <lineage>
        <taxon>Bacteria</taxon>
        <taxon>Pseudomonadati</taxon>
        <taxon>Pseudomonadota</taxon>
        <taxon>Alphaproteobacteria</taxon>
        <taxon>Iodidimonadales</taxon>
        <taxon>Iodidimonadaceae</taxon>
        <taxon>Iodidimonas</taxon>
    </lineage>
</organism>
<keyword evidence="3 9" id="KW-0132">Cell division</keyword>
<feature type="domain" description="Tyr recombinase" evidence="10">
    <location>
        <begin position="109"/>
        <end position="299"/>
    </location>
</feature>
<feature type="active site" evidence="9">
    <location>
        <position position="251"/>
    </location>
</feature>
<comment type="function">
    <text evidence="9">Site-specific tyrosine recombinase, which acts by catalyzing the cutting and rejoining of the recombining DNA molecules. The XerC-XerD complex is essential to convert dimers of the bacterial chromosome into monomers to permit their segregation at cell division. It also contributes to the segregational stability of plasmids.</text>
</comment>
<comment type="subunit">
    <text evidence="9">Forms a cyclic heterotetrameric complex composed of two molecules of XerC and two molecules of XerD.</text>
</comment>
<sequence>MARAKGEDRYLLEQFLEALSSERGVAQNTLLAYERDLMDFFQRCGCQSATASTEDVRAYLDDLFRSNLSASTASRRLSTLRQYFLFLFREGLKPDNPTANIDSPRKADHLPSILSEEDVTRLLDVAQKRYEAKNTVGNARLLALIETLYATGMRISELLSLPRHAFSPDRPFLFVKGKGGVERMVPLGEQARYALTGYLETLKRDKPEYRQSRWLFPSRGAQGHLSRMRVQQLLKDLAIEAGIAPEKLSAHKLRHAFATHLLAHGADLRVVQKMLGHADISTTQIYTHVLEERLRKLVSEKHPLAKDPTLK</sequence>
<feature type="domain" description="Core-binding (CB)" evidence="11">
    <location>
        <begin position="6"/>
        <end position="88"/>
    </location>
</feature>
<proteinExistence type="inferred from homology"/>
<feature type="active site" evidence="9">
    <location>
        <position position="254"/>
    </location>
</feature>
<dbReference type="GO" id="GO:0051301">
    <property type="term" value="P:cell division"/>
    <property type="evidence" value="ECO:0007669"/>
    <property type="project" value="UniProtKB-KW"/>
</dbReference>
<dbReference type="PROSITE" id="PS51900">
    <property type="entry name" value="CB"/>
    <property type="match status" value="1"/>
</dbReference>
<dbReference type="GO" id="GO:0006313">
    <property type="term" value="P:DNA transposition"/>
    <property type="evidence" value="ECO:0007669"/>
    <property type="project" value="UniProtKB-UniRule"/>
</dbReference>
<feature type="active site" evidence="9">
    <location>
        <position position="154"/>
    </location>
</feature>
<evidence type="ECO:0000313" key="15">
    <source>
        <dbReference type="Proteomes" id="UP000325187"/>
    </source>
</evidence>
<evidence type="ECO:0000256" key="1">
    <source>
        <dbReference type="ARBA" id="ARBA00004496"/>
    </source>
</evidence>
<feature type="active site" evidence="9">
    <location>
        <position position="277"/>
    </location>
</feature>
<keyword evidence="6 9" id="KW-0238">DNA-binding</keyword>
<evidence type="ECO:0000259" key="10">
    <source>
        <dbReference type="PROSITE" id="PS51898"/>
    </source>
</evidence>
<evidence type="ECO:0000313" key="12">
    <source>
        <dbReference type="EMBL" id="GEQ97743.1"/>
    </source>
</evidence>
<reference evidence="14 15" key="1">
    <citation type="submission" date="2019-09" db="EMBL/GenBank/DDBJ databases">
        <title>NBRP : Genome information of microbial organism related human and environment.</title>
        <authorList>
            <person name="Hattori M."/>
            <person name="Oshima K."/>
            <person name="Inaba H."/>
            <person name="Suda W."/>
            <person name="Sakamoto M."/>
            <person name="Iino T."/>
            <person name="Kitahara M."/>
            <person name="Oshida Y."/>
            <person name="Iida T."/>
            <person name="Kudo T."/>
            <person name="Itoh T."/>
            <person name="Ohkuma M."/>
        </authorList>
    </citation>
    <scope>NUCLEOTIDE SEQUENCE [LARGE SCALE GENOMIC DNA]</scope>
    <source>
        <strain evidence="12 14">Hi-2</strain>
        <strain evidence="13 15">Mie-1</strain>
    </source>
</reference>
<comment type="subcellular location">
    <subcellularLocation>
        <location evidence="1 9">Cytoplasm</location>
    </subcellularLocation>
</comment>
<feature type="active site" description="O-(3'-phospho-DNA)-tyrosine intermediate" evidence="9">
    <location>
        <position position="286"/>
    </location>
</feature>
<dbReference type="InterPro" id="IPR013762">
    <property type="entry name" value="Integrase-like_cat_sf"/>
</dbReference>
<evidence type="ECO:0000256" key="9">
    <source>
        <dbReference type="HAMAP-Rule" id="MF_01808"/>
    </source>
</evidence>
<dbReference type="PANTHER" id="PTHR30349">
    <property type="entry name" value="PHAGE INTEGRASE-RELATED"/>
    <property type="match status" value="1"/>
</dbReference>
<keyword evidence="7 9" id="KW-0233">DNA recombination</keyword>
<dbReference type="Gene3D" id="1.10.443.10">
    <property type="entry name" value="Intergrase catalytic core"/>
    <property type="match status" value="1"/>
</dbReference>
<keyword evidence="15" id="KW-1185">Reference proteome</keyword>
<dbReference type="Proteomes" id="UP000325187">
    <property type="component" value="Unassembled WGS sequence"/>
</dbReference>
<feature type="active site" evidence="9">
    <location>
        <position position="178"/>
    </location>
</feature>
<dbReference type="EMBL" id="BKCL01000003">
    <property type="protein sequence ID" value="GEQ97743.1"/>
    <property type="molecule type" value="Genomic_DNA"/>
</dbReference>
<comment type="similarity">
    <text evidence="9">Belongs to the 'phage' integrase family. XerC subfamily.</text>
</comment>
<dbReference type="InterPro" id="IPR010998">
    <property type="entry name" value="Integrase_recombinase_N"/>
</dbReference>
<keyword evidence="5 9" id="KW-0229">DNA integration</keyword>
<dbReference type="InterPro" id="IPR050090">
    <property type="entry name" value="Tyrosine_recombinase_XerCD"/>
</dbReference>
<dbReference type="GO" id="GO:0003677">
    <property type="term" value="F:DNA binding"/>
    <property type="evidence" value="ECO:0007669"/>
    <property type="project" value="UniProtKB-UniRule"/>
</dbReference>
<evidence type="ECO:0000259" key="11">
    <source>
        <dbReference type="PROSITE" id="PS51900"/>
    </source>
</evidence>
<protein>
    <recommendedName>
        <fullName evidence="9">Tyrosine recombinase XerC</fullName>
    </recommendedName>
</protein>
<evidence type="ECO:0000256" key="7">
    <source>
        <dbReference type="ARBA" id="ARBA00023172"/>
    </source>
</evidence>
<dbReference type="Pfam" id="PF00589">
    <property type="entry name" value="Phage_integrase"/>
    <property type="match status" value="1"/>
</dbReference>
<evidence type="ECO:0000313" key="14">
    <source>
        <dbReference type="Proteomes" id="UP000322084"/>
    </source>
</evidence>
<dbReference type="EMBL" id="BKCM01000007">
    <property type="protein sequence ID" value="GER01010.1"/>
    <property type="molecule type" value="Genomic_DNA"/>
</dbReference>
<accession>A0A5A7N0Y8</accession>
<dbReference type="AlphaFoldDB" id="A0A5A7MR87"/>
<evidence type="ECO:0000256" key="3">
    <source>
        <dbReference type="ARBA" id="ARBA00022618"/>
    </source>
</evidence>
<dbReference type="InterPro" id="IPR002104">
    <property type="entry name" value="Integrase_catalytic"/>
</dbReference>
<dbReference type="GO" id="GO:0007059">
    <property type="term" value="P:chromosome segregation"/>
    <property type="evidence" value="ECO:0007669"/>
    <property type="project" value="UniProtKB-UniRule"/>
</dbReference>
<keyword evidence="8 9" id="KW-0131">Cell cycle</keyword>
<dbReference type="InterPro" id="IPR011010">
    <property type="entry name" value="DNA_brk_join_enz"/>
</dbReference>
<evidence type="ECO:0000256" key="6">
    <source>
        <dbReference type="ARBA" id="ARBA00023125"/>
    </source>
</evidence>
<dbReference type="InterPro" id="IPR023009">
    <property type="entry name" value="Tyrosine_recombinase_XerC/XerD"/>
</dbReference>
<keyword evidence="4 9" id="KW-0159">Chromosome partition</keyword>
<gene>
    <name evidence="12" type="primary">xerD</name>
    <name evidence="9" type="synonym">xerC</name>
    <name evidence="12" type="ORF">JCM17844_13800</name>
    <name evidence="13" type="ORF">JCM17845_16330</name>
</gene>
<dbReference type="PROSITE" id="PS51898">
    <property type="entry name" value="TYR_RECOMBINASE"/>
    <property type="match status" value="1"/>
</dbReference>
<dbReference type="RefSeq" id="WP_150000152.1">
    <property type="nucleotide sequence ID" value="NZ_BKCL01000003.1"/>
</dbReference>
<dbReference type="InterPro" id="IPR044068">
    <property type="entry name" value="CB"/>
</dbReference>
<evidence type="ECO:0000256" key="5">
    <source>
        <dbReference type="ARBA" id="ARBA00022908"/>
    </source>
</evidence>
<dbReference type="NCBIfam" id="NF001399">
    <property type="entry name" value="PRK00283.1"/>
    <property type="match status" value="1"/>
</dbReference>
<evidence type="ECO:0000313" key="13">
    <source>
        <dbReference type="EMBL" id="GER01010.1"/>
    </source>
</evidence>
<name>A0A5A7MR87_9PROT</name>
<dbReference type="SUPFAM" id="SSF56349">
    <property type="entry name" value="DNA breaking-rejoining enzymes"/>
    <property type="match status" value="1"/>
</dbReference>
<keyword evidence="2 9" id="KW-0963">Cytoplasm</keyword>
<dbReference type="Gene3D" id="1.10.150.130">
    <property type="match status" value="1"/>
</dbReference>
<evidence type="ECO:0000256" key="4">
    <source>
        <dbReference type="ARBA" id="ARBA00022829"/>
    </source>
</evidence>
<dbReference type="GO" id="GO:0005737">
    <property type="term" value="C:cytoplasm"/>
    <property type="evidence" value="ECO:0007669"/>
    <property type="project" value="UniProtKB-SubCell"/>
</dbReference>
<evidence type="ECO:0000256" key="8">
    <source>
        <dbReference type="ARBA" id="ARBA00023306"/>
    </source>
</evidence>
<comment type="caution">
    <text evidence="12">The sequence shown here is derived from an EMBL/GenBank/DDBJ whole genome shotgun (WGS) entry which is preliminary data.</text>
</comment>
<evidence type="ECO:0000256" key="2">
    <source>
        <dbReference type="ARBA" id="ARBA00022490"/>
    </source>
</evidence>
<dbReference type="GO" id="GO:0009037">
    <property type="term" value="F:tyrosine-based site-specific recombinase activity"/>
    <property type="evidence" value="ECO:0007669"/>
    <property type="project" value="UniProtKB-UniRule"/>
</dbReference>
<dbReference type="Pfam" id="PF02899">
    <property type="entry name" value="Phage_int_SAM_1"/>
    <property type="match status" value="1"/>
</dbReference>